<evidence type="ECO:0000256" key="1">
    <source>
        <dbReference type="ARBA" id="ARBA00023125"/>
    </source>
</evidence>
<keyword evidence="7" id="KW-1185">Reference proteome</keyword>
<accession>A0A514ZA65</accession>
<dbReference type="EMBL" id="CP041356">
    <property type="protein sequence ID" value="QDK71478.1"/>
    <property type="molecule type" value="Genomic_DNA"/>
</dbReference>
<evidence type="ECO:0000313" key="6">
    <source>
        <dbReference type="EMBL" id="QDK71478.1"/>
    </source>
</evidence>
<dbReference type="SUPFAM" id="SSF56349">
    <property type="entry name" value="DNA breaking-rejoining enzymes"/>
    <property type="match status" value="1"/>
</dbReference>
<dbReference type="InterPro" id="IPR044068">
    <property type="entry name" value="CB"/>
</dbReference>
<dbReference type="PROSITE" id="PS51900">
    <property type="entry name" value="CB"/>
    <property type="match status" value="1"/>
</dbReference>
<evidence type="ECO:0000259" key="5">
    <source>
        <dbReference type="PROSITE" id="PS51900"/>
    </source>
</evidence>
<gene>
    <name evidence="6" type="ORF">FLP15_10280</name>
</gene>
<keyword evidence="1 3" id="KW-0238">DNA-binding</keyword>
<name>A0A514ZA65_9LACT</name>
<evidence type="ECO:0000256" key="2">
    <source>
        <dbReference type="ARBA" id="ARBA00023172"/>
    </source>
</evidence>
<dbReference type="KEGG" id="lack:FLP15_10280"/>
<dbReference type="RefSeq" id="WP_142767042.1">
    <property type="nucleotide sequence ID" value="NZ_CP041356.1"/>
</dbReference>
<proteinExistence type="predicted"/>
<dbReference type="InterPro" id="IPR002104">
    <property type="entry name" value="Integrase_catalytic"/>
</dbReference>
<dbReference type="AlphaFoldDB" id="A0A514ZA65"/>
<dbReference type="InterPro" id="IPR010998">
    <property type="entry name" value="Integrase_recombinase_N"/>
</dbReference>
<sequence length="270" mass="32263">MDKYEQLFENYFEERELAENTRKQYLLGLKKFRNRFGKDFSKQNMMIWKNELKKEYAPKTVNIRLQPMNLFMDLINQPRNKVKLLKIQQPTSVENVITREEYDYLCQKLVEDKNEKMYWRIQFIAKTGARVSEFIRFTKNDLKNGEAVMWSKGKMRTIYIPEQLVKDSAEYFKNVDSEWLFPSPYNANNHITSRGVASSLHYLANKYNIREEAMHPHSFRHFFAVNMMKKTKDISLVSDLLGHASLATTQIYTRISKKEQQSHMNKAIDW</sequence>
<protein>
    <submittedName>
        <fullName evidence="6">Tyrosine-type recombinase/integrase</fullName>
    </submittedName>
</protein>
<dbReference type="GO" id="GO:0015074">
    <property type="term" value="P:DNA integration"/>
    <property type="evidence" value="ECO:0007669"/>
    <property type="project" value="InterPro"/>
</dbReference>
<keyword evidence="2" id="KW-0233">DNA recombination</keyword>
<dbReference type="PROSITE" id="PS51898">
    <property type="entry name" value="TYR_RECOMBINASE"/>
    <property type="match status" value="1"/>
</dbReference>
<dbReference type="Gene3D" id="1.10.150.130">
    <property type="match status" value="1"/>
</dbReference>
<dbReference type="OrthoDB" id="107900at2"/>
<dbReference type="Pfam" id="PF00589">
    <property type="entry name" value="Phage_integrase"/>
    <property type="match status" value="1"/>
</dbReference>
<dbReference type="GO" id="GO:0003677">
    <property type="term" value="F:DNA binding"/>
    <property type="evidence" value="ECO:0007669"/>
    <property type="project" value="UniProtKB-UniRule"/>
</dbReference>
<dbReference type="InterPro" id="IPR050090">
    <property type="entry name" value="Tyrosine_recombinase_XerCD"/>
</dbReference>
<feature type="domain" description="Tyr recombinase" evidence="4">
    <location>
        <begin position="92"/>
        <end position="265"/>
    </location>
</feature>
<feature type="domain" description="Core-binding (CB)" evidence="5">
    <location>
        <begin position="1"/>
        <end position="76"/>
    </location>
</feature>
<dbReference type="PANTHER" id="PTHR30349:SF89">
    <property type="entry name" value="INTEGRASE_RECOMBINASE"/>
    <property type="match status" value="1"/>
</dbReference>
<evidence type="ECO:0000256" key="3">
    <source>
        <dbReference type="PROSITE-ProRule" id="PRU01248"/>
    </source>
</evidence>
<evidence type="ECO:0000313" key="7">
    <source>
        <dbReference type="Proteomes" id="UP000315128"/>
    </source>
</evidence>
<dbReference type="Gene3D" id="1.10.443.10">
    <property type="entry name" value="Intergrase catalytic core"/>
    <property type="match status" value="1"/>
</dbReference>
<organism evidence="6 7">
    <name type="scientific">Lactococcus protaetiae</name>
    <dbReference type="NCBI Taxonomy" id="2592653"/>
    <lineage>
        <taxon>Bacteria</taxon>
        <taxon>Bacillati</taxon>
        <taxon>Bacillota</taxon>
        <taxon>Bacilli</taxon>
        <taxon>Lactobacillales</taxon>
        <taxon>Streptococcaceae</taxon>
        <taxon>Lactococcus</taxon>
    </lineage>
</organism>
<reference evidence="6 7" key="1">
    <citation type="submission" date="2019-07" db="EMBL/GenBank/DDBJ databases">
        <title>Genome sequencing of KACC 19320.</title>
        <authorList>
            <person name="Heo J."/>
            <person name="Kim S.-J."/>
            <person name="Kim J.-S."/>
            <person name="Hong S.-B."/>
            <person name="Kwon S.-W."/>
        </authorList>
    </citation>
    <scope>NUCLEOTIDE SEQUENCE [LARGE SCALE GENOMIC DNA]</scope>
    <source>
        <strain evidence="6 7">KACC 19320</strain>
    </source>
</reference>
<evidence type="ECO:0000259" key="4">
    <source>
        <dbReference type="PROSITE" id="PS51898"/>
    </source>
</evidence>
<dbReference type="GO" id="GO:0006310">
    <property type="term" value="P:DNA recombination"/>
    <property type="evidence" value="ECO:0007669"/>
    <property type="project" value="UniProtKB-KW"/>
</dbReference>
<dbReference type="Proteomes" id="UP000315128">
    <property type="component" value="Chromosome"/>
</dbReference>
<dbReference type="InterPro" id="IPR013762">
    <property type="entry name" value="Integrase-like_cat_sf"/>
</dbReference>
<dbReference type="PANTHER" id="PTHR30349">
    <property type="entry name" value="PHAGE INTEGRASE-RELATED"/>
    <property type="match status" value="1"/>
</dbReference>
<dbReference type="InterPro" id="IPR011010">
    <property type="entry name" value="DNA_brk_join_enz"/>
</dbReference>